<dbReference type="OrthoDB" id="565125at2"/>
<evidence type="ECO:0000313" key="2">
    <source>
        <dbReference type="EMBL" id="ORJ60294.1"/>
    </source>
</evidence>
<dbReference type="RefSeq" id="WP_085010367.1">
    <property type="nucleotide sequence ID" value="NZ_NAAD01000009.1"/>
</dbReference>
<gene>
    <name evidence="2" type="ORF">B5V00_08565</name>
</gene>
<name>A0A1X0Y5H9_9BACT</name>
<dbReference type="GO" id="GO:0003677">
    <property type="term" value="F:DNA binding"/>
    <property type="evidence" value="ECO:0007669"/>
    <property type="project" value="InterPro"/>
</dbReference>
<dbReference type="EMBL" id="NAAD01000009">
    <property type="protein sequence ID" value="ORJ60294.1"/>
    <property type="molecule type" value="Genomic_DNA"/>
</dbReference>
<sequence>MAEDPAEIPGMKRLEKGWPELVASSRKGLSGKTLGYLASALQIPLAELAELLSISDRDLQRQKANKLLDKSLSVRVLQLADVISRAEDVFSDQSRARTWLKRPCPALRGQTPLNLLDTPFGIRAVLDELGRIEHGVYS</sequence>
<proteinExistence type="predicted"/>
<dbReference type="AlphaFoldDB" id="A0A1X0Y5H9"/>
<evidence type="ECO:0000313" key="3">
    <source>
        <dbReference type="Proteomes" id="UP000193136"/>
    </source>
</evidence>
<evidence type="ECO:0000259" key="1">
    <source>
        <dbReference type="Pfam" id="PF09722"/>
    </source>
</evidence>
<dbReference type="Proteomes" id="UP000193136">
    <property type="component" value="Unassembled WGS sequence"/>
</dbReference>
<dbReference type="InterPro" id="IPR024467">
    <property type="entry name" value="Xre/MbcA/ParS-like_toxin-bd"/>
</dbReference>
<reference evidence="2 3" key="1">
    <citation type="submission" date="2017-03" db="EMBL/GenBank/DDBJ databases">
        <title>Genome sequence of Geothermobacter sp. EPR-M, Deep-Sea Iron Reducer.</title>
        <authorList>
            <person name="Tully B."/>
            <person name="Savalia P."/>
            <person name="Abuyen K."/>
            <person name="Baughan C."/>
            <person name="Romero E."/>
            <person name="Ronkowski C."/>
            <person name="Torres B."/>
            <person name="Tremblay J."/>
            <person name="Trujillo A."/>
            <person name="Tyler M."/>
            <person name="Perez-Rodriguez I."/>
            <person name="Amend J."/>
        </authorList>
    </citation>
    <scope>NUCLEOTIDE SEQUENCE [LARGE SCALE GENOMIC DNA]</scope>
    <source>
        <strain evidence="2 3">EPR-M</strain>
    </source>
</reference>
<accession>A0A1X0Y5H9</accession>
<comment type="caution">
    <text evidence="2">The sequence shown here is derived from an EMBL/GenBank/DDBJ whole genome shotgun (WGS) entry which is preliminary data.</text>
</comment>
<protein>
    <recommendedName>
        <fullName evidence="1">Antitoxin Xre/MbcA/ParS-like toxin-binding domain-containing protein</fullName>
    </recommendedName>
</protein>
<dbReference type="NCBIfam" id="TIGR02293">
    <property type="entry name" value="TAS_TIGR02293"/>
    <property type="match status" value="1"/>
</dbReference>
<keyword evidence="3" id="KW-1185">Reference proteome</keyword>
<dbReference type="Pfam" id="PF09722">
    <property type="entry name" value="Xre_MbcA_ParS_C"/>
    <property type="match status" value="1"/>
</dbReference>
<dbReference type="InterPro" id="IPR011979">
    <property type="entry name" value="Antitox_Xre"/>
</dbReference>
<organism evidence="2 3">
    <name type="scientific">Geothermobacter hydrogeniphilus</name>
    <dbReference type="NCBI Taxonomy" id="1969733"/>
    <lineage>
        <taxon>Bacteria</taxon>
        <taxon>Pseudomonadati</taxon>
        <taxon>Thermodesulfobacteriota</taxon>
        <taxon>Desulfuromonadia</taxon>
        <taxon>Desulfuromonadales</taxon>
        <taxon>Geothermobacteraceae</taxon>
        <taxon>Geothermobacter</taxon>
    </lineage>
</organism>
<feature type="domain" description="Antitoxin Xre/MbcA/ParS-like toxin-binding" evidence="1">
    <location>
        <begin position="86"/>
        <end position="135"/>
    </location>
</feature>